<proteinExistence type="inferred from homology"/>
<dbReference type="PANTHER" id="PTHR42811">
    <property type="entry name" value="SERINE ACETYLTRANSFERASE"/>
    <property type="match status" value="1"/>
</dbReference>
<gene>
    <name evidence="11" type="primary">cysE</name>
    <name evidence="11" type="ORF">ACFONP_10330</name>
</gene>
<dbReference type="InterPro" id="IPR001451">
    <property type="entry name" value="Hexapep"/>
</dbReference>
<dbReference type="NCBIfam" id="NF041874">
    <property type="entry name" value="EPS_EpsC"/>
    <property type="match status" value="1"/>
</dbReference>
<dbReference type="SUPFAM" id="SSF51161">
    <property type="entry name" value="Trimeric LpxA-like enzymes"/>
    <property type="match status" value="1"/>
</dbReference>
<comment type="caution">
    <text evidence="11">The sequence shown here is derived from an EMBL/GenBank/DDBJ whole genome shotgun (WGS) entry which is preliminary data.</text>
</comment>
<dbReference type="InterPro" id="IPR010493">
    <property type="entry name" value="Ser_AcTrfase_N"/>
</dbReference>
<protein>
    <recommendedName>
        <fullName evidence="4">Serine acetyltransferase</fullName>
        <ecNumber evidence="3">2.3.1.30</ecNumber>
    </recommendedName>
</protein>
<dbReference type="InterPro" id="IPR011004">
    <property type="entry name" value="Trimer_LpxA-like_sf"/>
</dbReference>
<reference evidence="12" key="1">
    <citation type="journal article" date="2019" name="Int. J. Syst. Evol. Microbiol.">
        <title>The Global Catalogue of Microorganisms (GCM) 10K type strain sequencing project: providing services to taxonomists for standard genome sequencing and annotation.</title>
        <authorList>
            <consortium name="The Broad Institute Genomics Platform"/>
            <consortium name="The Broad Institute Genome Sequencing Center for Infectious Disease"/>
            <person name="Wu L."/>
            <person name="Ma J."/>
        </authorList>
    </citation>
    <scope>NUCLEOTIDE SEQUENCE [LARGE SCALE GENOMIC DNA]</scope>
    <source>
        <strain evidence="12">KCTC 22245</strain>
    </source>
</reference>
<evidence type="ECO:0000256" key="9">
    <source>
        <dbReference type="ARBA" id="ARBA00049486"/>
    </source>
</evidence>
<comment type="pathway">
    <text evidence="1">Amino-acid biosynthesis; L-cysteine biosynthesis; L-cysteine from L-serine: step 1/2.</text>
</comment>
<keyword evidence="5" id="KW-0028">Amino-acid biosynthesis</keyword>
<dbReference type="InterPro" id="IPR042122">
    <property type="entry name" value="Ser_AcTrfase_N_sf"/>
</dbReference>
<dbReference type="Gene3D" id="1.10.3130.10">
    <property type="entry name" value="serine acetyltransferase, domain 1"/>
    <property type="match status" value="1"/>
</dbReference>
<dbReference type="EC" id="2.3.1.30" evidence="3"/>
<dbReference type="RefSeq" id="WP_189575377.1">
    <property type="nucleotide sequence ID" value="NZ_BMXU01000002.1"/>
</dbReference>
<keyword evidence="7" id="KW-0677">Repeat</keyword>
<dbReference type="InterPro" id="IPR045304">
    <property type="entry name" value="LbH_SAT"/>
</dbReference>
<evidence type="ECO:0000256" key="7">
    <source>
        <dbReference type="ARBA" id="ARBA00022737"/>
    </source>
</evidence>
<dbReference type="Proteomes" id="UP001595607">
    <property type="component" value="Unassembled WGS sequence"/>
</dbReference>
<accession>A0ABV7MDY5</accession>
<organism evidence="11 12">
    <name type="scientific">Parvularcula lutaonensis</name>
    <dbReference type="NCBI Taxonomy" id="491923"/>
    <lineage>
        <taxon>Bacteria</taxon>
        <taxon>Pseudomonadati</taxon>
        <taxon>Pseudomonadota</taxon>
        <taxon>Alphaproteobacteria</taxon>
        <taxon>Parvularculales</taxon>
        <taxon>Parvularculaceae</taxon>
        <taxon>Parvularcula</taxon>
    </lineage>
</organism>
<name>A0ABV7MDY5_9PROT</name>
<dbReference type="EMBL" id="JBHRVA010000003">
    <property type="protein sequence ID" value="MFC3303127.1"/>
    <property type="molecule type" value="Genomic_DNA"/>
</dbReference>
<dbReference type="PROSITE" id="PS00101">
    <property type="entry name" value="HEXAPEP_TRANSFERASES"/>
    <property type="match status" value="1"/>
</dbReference>
<dbReference type="GO" id="GO:0009001">
    <property type="term" value="F:serine O-acetyltransferase activity"/>
    <property type="evidence" value="ECO:0007669"/>
    <property type="project" value="UniProtKB-EC"/>
</dbReference>
<evidence type="ECO:0000256" key="6">
    <source>
        <dbReference type="ARBA" id="ARBA00022679"/>
    </source>
</evidence>
<dbReference type="Pfam" id="PF00132">
    <property type="entry name" value="Hexapep"/>
    <property type="match status" value="1"/>
</dbReference>
<dbReference type="InterPro" id="IPR053376">
    <property type="entry name" value="Serine_acetyltransferase"/>
</dbReference>
<dbReference type="Pfam" id="PF06426">
    <property type="entry name" value="SATase_N"/>
    <property type="match status" value="1"/>
</dbReference>
<keyword evidence="6 11" id="KW-0808">Transferase</keyword>
<evidence type="ECO:0000256" key="1">
    <source>
        <dbReference type="ARBA" id="ARBA00004876"/>
    </source>
</evidence>
<keyword evidence="8 11" id="KW-0012">Acyltransferase</keyword>
<sequence>MPNSVAREAPNLATVDNVWSRMRVEAATDAAQEPILASFLSATILNHRDFKSALSYRLAQKLSDSEMNAMLWREVAEDAFADDPGIVTAALADIQAYVDRDPATRSTAQPFLHFKGYQAIQSQRIGHWLWKQGREALALYLQSRMSELYQVDAHPAAKLGRGLFFDHATGIVIGETASIGDNCSLLHGVTLGGTGKEKHDRHPKLGKGVLIGAGAKVLGNIEIGDGAKVASGSVVLEPVKPFCTVAGVPAVPVGKCAQAAGEEMDQSLNREA</sequence>
<evidence type="ECO:0000313" key="11">
    <source>
        <dbReference type="EMBL" id="MFC3303127.1"/>
    </source>
</evidence>
<comment type="catalytic activity">
    <reaction evidence="9">
        <text>L-serine + acetyl-CoA = O-acetyl-L-serine + CoA</text>
        <dbReference type="Rhea" id="RHEA:24560"/>
        <dbReference type="ChEBI" id="CHEBI:33384"/>
        <dbReference type="ChEBI" id="CHEBI:57287"/>
        <dbReference type="ChEBI" id="CHEBI:57288"/>
        <dbReference type="ChEBI" id="CHEBI:58340"/>
        <dbReference type="EC" id="2.3.1.30"/>
    </reaction>
</comment>
<dbReference type="CDD" id="cd03354">
    <property type="entry name" value="LbH_SAT"/>
    <property type="match status" value="1"/>
</dbReference>
<dbReference type="InterPro" id="IPR005881">
    <property type="entry name" value="Ser_O-AcTrfase"/>
</dbReference>
<evidence type="ECO:0000256" key="8">
    <source>
        <dbReference type="ARBA" id="ARBA00023315"/>
    </source>
</evidence>
<dbReference type="InterPro" id="IPR018357">
    <property type="entry name" value="Hexapep_transf_CS"/>
</dbReference>
<keyword evidence="12" id="KW-1185">Reference proteome</keyword>
<evidence type="ECO:0000256" key="3">
    <source>
        <dbReference type="ARBA" id="ARBA00013266"/>
    </source>
</evidence>
<feature type="domain" description="Serine acetyltransferase N-terminal" evidence="10">
    <location>
        <begin position="18"/>
        <end position="122"/>
    </location>
</feature>
<dbReference type="SMART" id="SM00971">
    <property type="entry name" value="SATase_N"/>
    <property type="match status" value="1"/>
</dbReference>
<comment type="similarity">
    <text evidence="2">Belongs to the transferase hexapeptide repeat family.</text>
</comment>
<evidence type="ECO:0000256" key="4">
    <source>
        <dbReference type="ARBA" id="ARBA00018522"/>
    </source>
</evidence>
<dbReference type="Gene3D" id="2.160.10.10">
    <property type="entry name" value="Hexapeptide repeat proteins"/>
    <property type="match status" value="1"/>
</dbReference>
<evidence type="ECO:0000313" key="12">
    <source>
        <dbReference type="Proteomes" id="UP001595607"/>
    </source>
</evidence>
<evidence type="ECO:0000256" key="2">
    <source>
        <dbReference type="ARBA" id="ARBA00007274"/>
    </source>
</evidence>
<evidence type="ECO:0000259" key="10">
    <source>
        <dbReference type="SMART" id="SM00971"/>
    </source>
</evidence>
<evidence type="ECO:0000256" key="5">
    <source>
        <dbReference type="ARBA" id="ARBA00022605"/>
    </source>
</evidence>
<dbReference type="NCBIfam" id="TIGR01172">
    <property type="entry name" value="cysE"/>
    <property type="match status" value="1"/>
</dbReference>